<dbReference type="InterPro" id="IPR013847">
    <property type="entry name" value="POU"/>
</dbReference>
<reference evidence="10 11" key="1">
    <citation type="submission" date="2020-08" db="EMBL/GenBank/DDBJ databases">
        <authorList>
            <person name="Hejnol A."/>
        </authorList>
    </citation>
    <scope>NUCLEOTIDE SEQUENCE [LARGE SCALE GENOMIC DNA]</scope>
</reference>
<accession>A0A7I8VE30</accession>
<dbReference type="GO" id="GO:0000978">
    <property type="term" value="F:RNA polymerase II cis-regulatory region sequence-specific DNA binding"/>
    <property type="evidence" value="ECO:0007669"/>
    <property type="project" value="TreeGrafter"/>
</dbReference>
<evidence type="ECO:0000256" key="3">
    <source>
        <dbReference type="ARBA" id="ARBA00023125"/>
    </source>
</evidence>
<dbReference type="InterPro" id="IPR000047">
    <property type="entry name" value="HTH_motif"/>
</dbReference>
<comment type="subcellular location">
    <subcellularLocation>
        <location evidence="1 6 7">Nucleus</location>
    </subcellularLocation>
</comment>
<protein>
    <submittedName>
        <fullName evidence="10">DgyrCDS3627</fullName>
    </submittedName>
</protein>
<dbReference type="AlphaFoldDB" id="A0A7I8VE30"/>
<dbReference type="Proteomes" id="UP000549394">
    <property type="component" value="Unassembled WGS sequence"/>
</dbReference>
<dbReference type="SMART" id="SM00389">
    <property type="entry name" value="HOX"/>
    <property type="match status" value="1"/>
</dbReference>
<proteinExistence type="predicted"/>
<evidence type="ECO:0000259" key="9">
    <source>
        <dbReference type="PROSITE" id="PS50071"/>
    </source>
</evidence>
<evidence type="ECO:0000256" key="6">
    <source>
        <dbReference type="PROSITE-ProRule" id="PRU00108"/>
    </source>
</evidence>
<name>A0A7I8VE30_9ANNE</name>
<dbReference type="PANTHER" id="PTHR45793:SF5">
    <property type="entry name" value="HOMEOTIC PROTEIN OCELLILESS"/>
    <property type="match status" value="1"/>
</dbReference>
<evidence type="ECO:0000256" key="8">
    <source>
        <dbReference type="SAM" id="MobiDB-lite"/>
    </source>
</evidence>
<evidence type="ECO:0000313" key="11">
    <source>
        <dbReference type="Proteomes" id="UP000549394"/>
    </source>
</evidence>
<evidence type="ECO:0000256" key="4">
    <source>
        <dbReference type="ARBA" id="ARBA00023155"/>
    </source>
</evidence>
<dbReference type="PROSITE" id="PS00027">
    <property type="entry name" value="HOMEOBOX_1"/>
    <property type="match status" value="1"/>
</dbReference>
<feature type="compositionally biased region" description="Polar residues" evidence="8">
    <location>
        <begin position="263"/>
        <end position="282"/>
    </location>
</feature>
<comment type="caution">
    <text evidence="10">The sequence shown here is derived from an EMBL/GenBank/DDBJ whole genome shotgun (WGS) entry which is preliminary data.</text>
</comment>
<dbReference type="GO" id="GO:0005634">
    <property type="term" value="C:nucleus"/>
    <property type="evidence" value="ECO:0007669"/>
    <property type="project" value="UniProtKB-SubCell"/>
</dbReference>
<dbReference type="Pfam" id="PF00046">
    <property type="entry name" value="Homeodomain"/>
    <property type="match status" value="1"/>
</dbReference>
<feature type="region of interest" description="Disordered" evidence="8">
    <location>
        <begin position="173"/>
        <end position="211"/>
    </location>
</feature>
<evidence type="ECO:0000256" key="5">
    <source>
        <dbReference type="ARBA" id="ARBA00023242"/>
    </source>
</evidence>
<dbReference type="PROSITE" id="PS50071">
    <property type="entry name" value="HOMEOBOX_2"/>
    <property type="match status" value="1"/>
</dbReference>
<dbReference type="GO" id="GO:0000981">
    <property type="term" value="F:DNA-binding transcription factor activity, RNA polymerase II-specific"/>
    <property type="evidence" value="ECO:0007669"/>
    <property type="project" value="InterPro"/>
</dbReference>
<evidence type="ECO:0000256" key="7">
    <source>
        <dbReference type="RuleBase" id="RU000682"/>
    </source>
</evidence>
<dbReference type="InterPro" id="IPR017970">
    <property type="entry name" value="Homeobox_CS"/>
</dbReference>
<feature type="compositionally biased region" description="Basic and acidic residues" evidence="8">
    <location>
        <begin position="1"/>
        <end position="11"/>
    </location>
</feature>
<feature type="DNA-binding region" description="Homeobox" evidence="6">
    <location>
        <begin position="200"/>
        <end position="259"/>
    </location>
</feature>
<keyword evidence="2" id="KW-0217">Developmental protein</keyword>
<organism evidence="10 11">
    <name type="scientific">Dimorphilus gyrociliatus</name>
    <dbReference type="NCBI Taxonomy" id="2664684"/>
    <lineage>
        <taxon>Eukaryota</taxon>
        <taxon>Metazoa</taxon>
        <taxon>Spiralia</taxon>
        <taxon>Lophotrochozoa</taxon>
        <taxon>Annelida</taxon>
        <taxon>Polychaeta</taxon>
        <taxon>Polychaeta incertae sedis</taxon>
        <taxon>Dinophilidae</taxon>
        <taxon>Dimorphilus</taxon>
    </lineage>
</organism>
<evidence type="ECO:0000256" key="2">
    <source>
        <dbReference type="ARBA" id="ARBA00022473"/>
    </source>
</evidence>
<gene>
    <name evidence="10" type="ORF">DGYR_LOCUS3339</name>
</gene>
<evidence type="ECO:0000256" key="1">
    <source>
        <dbReference type="ARBA" id="ARBA00004123"/>
    </source>
</evidence>
<feature type="domain" description="Homeobox" evidence="9">
    <location>
        <begin position="198"/>
        <end position="258"/>
    </location>
</feature>
<sequence>MSVEEGMDKSKLTSPSSSPIKEDMAANLSSSSTLFSQSIATLDPATAPELMNLQRTTQSESSLAMTSAHNFSEFPHNGIFPSPRIDSYLSPDYSASYYPADVFSPPLAKKDWDVAHYSSFNTYSTNGSRPSYPNDYATSRSSYYTGCAYVGQTPSYEASFNGTECSSRKVLNTFSTDKKSPRGEEEESPDENGERPTRRARRNRTSFTKQQLESLETMFGEQKYPDFYQREEIATQLGLKEEVVRVWFKNRRAKLKKDAKGGKNQTDSSSRSNSPIATSQGYGSYYHHPMHGLTTPSMGSYQHQIPAHHYASVKLEPYTPLNSSIHEEVDPSPFNHAMKPIDIKPTTLNDN</sequence>
<dbReference type="SUPFAM" id="SSF46689">
    <property type="entry name" value="Homeodomain-like"/>
    <property type="match status" value="1"/>
</dbReference>
<dbReference type="PANTHER" id="PTHR45793">
    <property type="entry name" value="HOMEOBOX PROTEIN"/>
    <property type="match status" value="1"/>
</dbReference>
<keyword evidence="11" id="KW-1185">Reference proteome</keyword>
<dbReference type="CDD" id="cd00086">
    <property type="entry name" value="homeodomain"/>
    <property type="match status" value="1"/>
</dbReference>
<dbReference type="OrthoDB" id="6159439at2759"/>
<feature type="region of interest" description="Disordered" evidence="8">
    <location>
        <begin position="1"/>
        <end position="23"/>
    </location>
</feature>
<keyword evidence="5 6" id="KW-0539">Nucleus</keyword>
<dbReference type="Gene3D" id="1.10.10.60">
    <property type="entry name" value="Homeodomain-like"/>
    <property type="match status" value="1"/>
</dbReference>
<keyword evidence="3 6" id="KW-0238">DNA-binding</keyword>
<feature type="region of interest" description="Disordered" evidence="8">
    <location>
        <begin position="254"/>
        <end position="283"/>
    </location>
</feature>
<dbReference type="InterPro" id="IPR009057">
    <property type="entry name" value="Homeodomain-like_sf"/>
</dbReference>
<feature type="region of interest" description="Disordered" evidence="8">
    <location>
        <begin position="324"/>
        <end position="351"/>
    </location>
</feature>
<dbReference type="PRINTS" id="PR00031">
    <property type="entry name" value="HTHREPRESSR"/>
</dbReference>
<keyword evidence="4 6" id="KW-0371">Homeobox</keyword>
<dbReference type="InterPro" id="IPR001356">
    <property type="entry name" value="HD"/>
</dbReference>
<dbReference type="PRINTS" id="PR00028">
    <property type="entry name" value="POUDOMAIN"/>
</dbReference>
<dbReference type="EMBL" id="CAJFCJ010000005">
    <property type="protein sequence ID" value="CAD5114503.1"/>
    <property type="molecule type" value="Genomic_DNA"/>
</dbReference>
<evidence type="ECO:0000313" key="10">
    <source>
        <dbReference type="EMBL" id="CAD5114503.1"/>
    </source>
</evidence>